<accession>A0AAE0TJ01</accession>
<dbReference type="InterPro" id="IPR015943">
    <property type="entry name" value="WD40/YVTN_repeat-like_dom_sf"/>
</dbReference>
<gene>
    <name evidence="5" type="ORF">CHS0354_029984</name>
</gene>
<evidence type="ECO:0000256" key="4">
    <source>
        <dbReference type="SAM" id="MobiDB-lite"/>
    </source>
</evidence>
<keyword evidence="2" id="KW-0677">Repeat</keyword>
<feature type="repeat" description="WD" evidence="3">
    <location>
        <begin position="524"/>
        <end position="558"/>
    </location>
</feature>
<reference evidence="5" key="2">
    <citation type="journal article" date="2021" name="Genome Biol. Evol.">
        <title>Developing a high-quality reference genome for a parasitic bivalve with doubly uniparental inheritance (Bivalvia: Unionida).</title>
        <authorList>
            <person name="Smith C.H."/>
        </authorList>
    </citation>
    <scope>NUCLEOTIDE SEQUENCE</scope>
    <source>
        <strain evidence="5">CHS0354</strain>
        <tissue evidence="5">Mantle</tissue>
    </source>
</reference>
<evidence type="ECO:0000313" key="6">
    <source>
        <dbReference type="Proteomes" id="UP001195483"/>
    </source>
</evidence>
<evidence type="ECO:0008006" key="7">
    <source>
        <dbReference type="Google" id="ProtNLM"/>
    </source>
</evidence>
<comment type="caution">
    <text evidence="5">The sequence shown here is derived from an EMBL/GenBank/DDBJ whole genome shotgun (WGS) entry which is preliminary data.</text>
</comment>
<evidence type="ECO:0000313" key="5">
    <source>
        <dbReference type="EMBL" id="KAK3611332.1"/>
    </source>
</evidence>
<feature type="repeat" description="WD" evidence="3">
    <location>
        <begin position="962"/>
        <end position="993"/>
    </location>
</feature>
<feature type="region of interest" description="Disordered" evidence="4">
    <location>
        <begin position="760"/>
        <end position="867"/>
    </location>
</feature>
<dbReference type="SUPFAM" id="SSF50978">
    <property type="entry name" value="WD40 repeat-like"/>
    <property type="match status" value="2"/>
</dbReference>
<organism evidence="5 6">
    <name type="scientific">Potamilus streckersoni</name>
    <dbReference type="NCBI Taxonomy" id="2493646"/>
    <lineage>
        <taxon>Eukaryota</taxon>
        <taxon>Metazoa</taxon>
        <taxon>Spiralia</taxon>
        <taxon>Lophotrochozoa</taxon>
        <taxon>Mollusca</taxon>
        <taxon>Bivalvia</taxon>
        <taxon>Autobranchia</taxon>
        <taxon>Heteroconchia</taxon>
        <taxon>Palaeoheterodonta</taxon>
        <taxon>Unionida</taxon>
        <taxon>Unionoidea</taxon>
        <taxon>Unionidae</taxon>
        <taxon>Ambleminae</taxon>
        <taxon>Lampsilini</taxon>
        <taxon>Potamilus</taxon>
    </lineage>
</organism>
<proteinExistence type="predicted"/>
<dbReference type="SMART" id="SM00320">
    <property type="entry name" value="WD40"/>
    <property type="match status" value="10"/>
</dbReference>
<dbReference type="InterPro" id="IPR019775">
    <property type="entry name" value="WD40_repeat_CS"/>
</dbReference>
<name>A0AAE0TJ01_9BIVA</name>
<feature type="compositionally biased region" description="Basic and acidic residues" evidence="4">
    <location>
        <begin position="825"/>
        <end position="867"/>
    </location>
</feature>
<dbReference type="Pfam" id="PF00400">
    <property type="entry name" value="WD40"/>
    <property type="match status" value="3"/>
</dbReference>
<dbReference type="InterPro" id="IPR051242">
    <property type="entry name" value="WD-EF-hand_domain"/>
</dbReference>
<dbReference type="PANTHER" id="PTHR44324:SF2">
    <property type="entry name" value="WD REPEAT-CONTAINING PROTEIN 64"/>
    <property type="match status" value="1"/>
</dbReference>
<dbReference type="SUPFAM" id="SSF50998">
    <property type="entry name" value="Quinoprotein alcohol dehydrogenase-like"/>
    <property type="match status" value="1"/>
</dbReference>
<dbReference type="InterPro" id="IPR001680">
    <property type="entry name" value="WD40_rpt"/>
</dbReference>
<dbReference type="Proteomes" id="UP001195483">
    <property type="component" value="Unassembled WGS sequence"/>
</dbReference>
<protein>
    <recommendedName>
        <fullName evidence="7">WD repeat-containing protein 64</fullName>
    </recommendedName>
</protein>
<evidence type="ECO:0000256" key="3">
    <source>
        <dbReference type="PROSITE-ProRule" id="PRU00221"/>
    </source>
</evidence>
<evidence type="ECO:0000256" key="1">
    <source>
        <dbReference type="ARBA" id="ARBA00022574"/>
    </source>
</evidence>
<dbReference type="PROSITE" id="PS00678">
    <property type="entry name" value="WD_REPEATS_1"/>
    <property type="match status" value="1"/>
</dbReference>
<dbReference type="Gene3D" id="2.130.10.10">
    <property type="entry name" value="YVTN repeat-like/Quinoprotein amine dehydrogenase"/>
    <property type="match status" value="4"/>
</dbReference>
<dbReference type="AlphaFoldDB" id="A0AAE0TJ01"/>
<dbReference type="InterPro" id="IPR011047">
    <property type="entry name" value="Quinoprotein_ADH-like_sf"/>
</dbReference>
<feature type="compositionally biased region" description="Basic and acidic residues" evidence="4">
    <location>
        <begin position="801"/>
        <end position="817"/>
    </location>
</feature>
<feature type="compositionally biased region" description="Basic and acidic residues" evidence="4">
    <location>
        <begin position="761"/>
        <end position="782"/>
    </location>
</feature>
<reference evidence="5" key="1">
    <citation type="journal article" date="2021" name="Genome Biol. Evol.">
        <title>A High-Quality Reference Genome for a Parasitic Bivalve with Doubly Uniparental Inheritance (Bivalvia: Unionida).</title>
        <authorList>
            <person name="Smith C.H."/>
        </authorList>
    </citation>
    <scope>NUCLEOTIDE SEQUENCE</scope>
    <source>
        <strain evidence="5">CHS0354</strain>
    </source>
</reference>
<evidence type="ECO:0000256" key="2">
    <source>
        <dbReference type="ARBA" id="ARBA00022737"/>
    </source>
</evidence>
<feature type="region of interest" description="Disordered" evidence="4">
    <location>
        <begin position="629"/>
        <end position="655"/>
    </location>
</feature>
<keyword evidence="1 3" id="KW-0853">WD repeat</keyword>
<dbReference type="InterPro" id="IPR036322">
    <property type="entry name" value="WD40_repeat_dom_sf"/>
</dbReference>
<feature type="compositionally biased region" description="Polar residues" evidence="4">
    <location>
        <begin position="640"/>
        <end position="651"/>
    </location>
</feature>
<feature type="repeat" description="WD" evidence="3">
    <location>
        <begin position="472"/>
        <end position="513"/>
    </location>
</feature>
<dbReference type="PANTHER" id="PTHR44324">
    <property type="entry name" value="WD40 REPEAT DOMAIN 95"/>
    <property type="match status" value="1"/>
</dbReference>
<keyword evidence="6" id="KW-1185">Reference proteome</keyword>
<reference evidence="5" key="3">
    <citation type="submission" date="2023-05" db="EMBL/GenBank/DDBJ databases">
        <authorList>
            <person name="Smith C.H."/>
        </authorList>
    </citation>
    <scope>NUCLEOTIDE SEQUENCE</scope>
    <source>
        <strain evidence="5">CHS0354</strain>
        <tissue evidence="5">Mantle</tissue>
    </source>
</reference>
<dbReference type="EMBL" id="JAEAOA010001788">
    <property type="protein sequence ID" value="KAK3611332.1"/>
    <property type="molecule type" value="Genomic_DNA"/>
</dbReference>
<dbReference type="PROSITE" id="PS50082">
    <property type="entry name" value="WD_REPEATS_2"/>
    <property type="match status" value="3"/>
</dbReference>
<sequence length="1153" mass="131865">MADGATEGLQRPYTVGTFQTKLNEFQELMKDITLQDVEATPEERRQMITENLRFDQFCDTLKELFGSDIKNQDLKALYRKISTNPDAKVDWSELFGYIQTSAEEKEEVMVGEEVSVFTVSKRRRVGEAAGDKKRRDTVQSIRFVPSLDCYITCSQKGTIAVWTSKLRLQGCVDINEIAWVTGCDYLPNIRRVACCTERSINIWDNRSKGKNQHIFSIKPFDHSPQCMTVLPRSYSALEDTILFGDDQGYLNALTVAAKDLTMKNSKGGEKRQSKDQNFVHVIEPSKLTHPIVSRKLHDDWVLKVKYFPELRCFASCSPSSRQSFVLEDPDRLFDNGEVRGVSVPKGVNAFDYCIKANIIATGGVDKVIRVWHPHIFSRPTGKLLGHLFTIVDICCNERDQHIISLSTARVFRVWDIHTLTSLQVFTDNEERPGERRIYSMIFDNKHERLLTGSSVIDAWPLTRAVQDTMQVPHTHDRPISQILFNKDLGQIITVCTESVLKVWEMDTGKLVYTIPECHGINIEVTAVTLDSSGYRLATGAFNGSIRIWDFGSGQLIKKRDGRPTDEDLSISGLVYSFLENDRVLIASGWNNKIRIFLDTNENYDLPVIREFKDVYYYGTKLTGDPFRTTPLPDIGESISPKPTSRGGSQLSHHSEDMPGIMKKQNIFDSHDVTCVFYFPPNQLYTGCRNGDVLLWNIEKSYIDEIFELPESDEIVSTMRDEDDELPKVGADKKINMLKILTHRVRKLDPAYIKKQIVFQQTEKEEEKEKESKGEEESKHEGEVGSQAQRTRLESRASQLHKITEKKATEGKETDSKMDSNTVVEEQQKTEDKKNDKDEDKNENEQKDKKVDEEEEGNKMDVEAEEGKPDKKKYIVETYDPILVTVHQDSYIRFWDMKGHVLREVMAITRRTGIPVTVVCHDEDCNIMITGDHKGYLTLWDIGKFLENPESEQEDLIKQVICWRAHLSRIVTLSYIDHLKCIVSGSLDGSARLWWGMNGRFVGFFSQHRPFNFPTSEEKAGPPTLPYDITEGPLLPTKSVSAKQKIRPVKKYEYPLKFDEEKWTPFKSSAFKPDLDTPRSKFQAIDKKFFSALIKPRAYNYHLEGVVTGKKREGAVFRALPVYRVRTPENPQTPPMSFRGPETEGLNIGQGTNK</sequence>
<feature type="region of interest" description="Disordered" evidence="4">
    <location>
        <begin position="1125"/>
        <end position="1153"/>
    </location>
</feature>